<dbReference type="AlphaFoldDB" id="A0AAE0TPR1"/>
<organism evidence="1 2">
    <name type="scientific">Recurvomyces mirabilis</name>
    <dbReference type="NCBI Taxonomy" id="574656"/>
    <lineage>
        <taxon>Eukaryota</taxon>
        <taxon>Fungi</taxon>
        <taxon>Dikarya</taxon>
        <taxon>Ascomycota</taxon>
        <taxon>Pezizomycotina</taxon>
        <taxon>Dothideomycetes</taxon>
        <taxon>Dothideomycetidae</taxon>
        <taxon>Mycosphaerellales</taxon>
        <taxon>Teratosphaeriaceae</taxon>
        <taxon>Recurvomyces</taxon>
    </lineage>
</organism>
<name>A0AAE0TPR1_9PEZI</name>
<evidence type="ECO:0000313" key="2">
    <source>
        <dbReference type="Proteomes" id="UP001274830"/>
    </source>
</evidence>
<accession>A0AAE0TPR1</accession>
<dbReference type="EMBL" id="JAUTXT010000051">
    <property type="protein sequence ID" value="KAK3670789.1"/>
    <property type="molecule type" value="Genomic_DNA"/>
</dbReference>
<protein>
    <submittedName>
        <fullName evidence="1">Uncharacterized protein</fullName>
    </submittedName>
</protein>
<dbReference type="Proteomes" id="UP001274830">
    <property type="component" value="Unassembled WGS sequence"/>
</dbReference>
<proteinExistence type="predicted"/>
<reference evidence="1" key="1">
    <citation type="submission" date="2023-07" db="EMBL/GenBank/DDBJ databases">
        <title>Black Yeasts Isolated from many extreme environments.</title>
        <authorList>
            <person name="Coleine C."/>
            <person name="Stajich J.E."/>
            <person name="Selbmann L."/>
        </authorList>
    </citation>
    <scope>NUCLEOTIDE SEQUENCE</scope>
    <source>
        <strain evidence="1">CCFEE 5485</strain>
    </source>
</reference>
<evidence type="ECO:0000313" key="1">
    <source>
        <dbReference type="EMBL" id="KAK3670789.1"/>
    </source>
</evidence>
<sequence>MTKTISSNDAKLLAQDQVRNYASAVGSSATAPPDIIREAYEVAMTLQPRKFYLDHPNIRFIWELLDVEEHSSVFRATVDAWVEVEGNIQRAAQHVNRTIRSSTHVWSGFGVFRMKARGGGNWSLLDDHGRTDANEPRHDDPLPQTVVFIALTRLDHSNGFFMPLEVGQDVCIDSKAEIVYPPTGSGLGLAIWLRL</sequence>
<gene>
    <name evidence="1" type="ORF">LTR78_009361</name>
</gene>
<keyword evidence="2" id="KW-1185">Reference proteome</keyword>
<comment type="caution">
    <text evidence="1">The sequence shown here is derived from an EMBL/GenBank/DDBJ whole genome shotgun (WGS) entry which is preliminary data.</text>
</comment>